<evidence type="ECO:0000313" key="4">
    <source>
        <dbReference type="EMBL" id="EYB98515.1"/>
    </source>
</evidence>
<dbReference type="Proteomes" id="UP000024635">
    <property type="component" value="Unassembled WGS sequence"/>
</dbReference>
<reference evidence="5" key="1">
    <citation type="journal article" date="2015" name="Nat. Genet.">
        <title>The genome and transcriptome of the zoonotic hookworm Ancylostoma ceylanicum identify infection-specific gene families.</title>
        <authorList>
            <person name="Schwarz E.M."/>
            <person name="Hu Y."/>
            <person name="Antoshechkin I."/>
            <person name="Miller M.M."/>
            <person name="Sternberg P.W."/>
            <person name="Aroian R.V."/>
        </authorList>
    </citation>
    <scope>NUCLEOTIDE SEQUENCE</scope>
    <source>
        <strain evidence="5">HY135</strain>
    </source>
</reference>
<comment type="caution">
    <text evidence="4">The sequence shown here is derived from an EMBL/GenBank/DDBJ whole genome shotgun (WGS) entry which is preliminary data.</text>
</comment>
<evidence type="ECO:0000256" key="3">
    <source>
        <dbReference type="ARBA" id="ARBA00022833"/>
    </source>
</evidence>
<sequence>MTLARMFSLSGDVLFLCNDTGTLIRILCQNESLTLSGEERVLIVKTETEFVERDTVSAPNPTPSTTAMRPSTSYSNAFSPAAHPYPTITNTFPASANSFPGTANPFNTNTPLLSIPRRSFPPSDAIRKISTKAGNAVDITTHCLCYRNGVQLTEDNEFCLADILTRVIGRKPQVYVAARPENEDDFDDNSYENTYETPLSDIPNGTRIAAETQTCNVLLEGLIENIFKCPLCTIAQCTKMCLVCGHAVCTECLERISPVQDEDEEDENPHEDVMSVLPSKTFRSGSRIHPALEYLTFRIEIFCFRQNRSRAVNLKYQLFYG</sequence>
<evidence type="ECO:0000256" key="1">
    <source>
        <dbReference type="ARBA" id="ARBA00022723"/>
    </source>
</evidence>
<keyword evidence="2" id="KW-0863">Zinc-finger</keyword>
<dbReference type="InterPro" id="IPR017907">
    <property type="entry name" value="Znf_RING_CS"/>
</dbReference>
<dbReference type="EMBL" id="JARK01001467">
    <property type="protein sequence ID" value="EYB98515.1"/>
    <property type="molecule type" value="Genomic_DNA"/>
</dbReference>
<dbReference type="PROSITE" id="PS00518">
    <property type="entry name" value="ZF_RING_1"/>
    <property type="match status" value="1"/>
</dbReference>
<name>A0A016T724_9BILA</name>
<dbReference type="OrthoDB" id="5907549at2759"/>
<protein>
    <recommendedName>
        <fullName evidence="6">RING-type domain-containing protein</fullName>
    </recommendedName>
</protein>
<evidence type="ECO:0000256" key="2">
    <source>
        <dbReference type="ARBA" id="ARBA00022771"/>
    </source>
</evidence>
<organism evidence="4 5">
    <name type="scientific">Ancylostoma ceylanicum</name>
    <dbReference type="NCBI Taxonomy" id="53326"/>
    <lineage>
        <taxon>Eukaryota</taxon>
        <taxon>Metazoa</taxon>
        <taxon>Ecdysozoa</taxon>
        <taxon>Nematoda</taxon>
        <taxon>Chromadorea</taxon>
        <taxon>Rhabditida</taxon>
        <taxon>Rhabditina</taxon>
        <taxon>Rhabditomorpha</taxon>
        <taxon>Strongyloidea</taxon>
        <taxon>Ancylostomatidae</taxon>
        <taxon>Ancylostomatinae</taxon>
        <taxon>Ancylostoma</taxon>
    </lineage>
</organism>
<dbReference type="GO" id="GO:0008270">
    <property type="term" value="F:zinc ion binding"/>
    <property type="evidence" value="ECO:0007669"/>
    <property type="project" value="UniProtKB-KW"/>
</dbReference>
<evidence type="ECO:0000313" key="5">
    <source>
        <dbReference type="Proteomes" id="UP000024635"/>
    </source>
</evidence>
<keyword evidence="1" id="KW-0479">Metal-binding</keyword>
<gene>
    <name evidence="4" type="primary">Acey_s0131.g1673</name>
    <name evidence="4" type="ORF">Y032_0131g1673</name>
</gene>
<keyword evidence="3" id="KW-0862">Zinc</keyword>
<proteinExistence type="predicted"/>
<accession>A0A016T724</accession>
<keyword evidence="5" id="KW-1185">Reference proteome</keyword>
<dbReference type="AlphaFoldDB" id="A0A016T724"/>
<evidence type="ECO:0008006" key="6">
    <source>
        <dbReference type="Google" id="ProtNLM"/>
    </source>
</evidence>